<accession>A0A6C0CFB1</accession>
<evidence type="ECO:0000313" key="1">
    <source>
        <dbReference type="EMBL" id="QHT03456.1"/>
    </source>
</evidence>
<organism evidence="1">
    <name type="scientific">viral metagenome</name>
    <dbReference type="NCBI Taxonomy" id="1070528"/>
    <lineage>
        <taxon>unclassified sequences</taxon>
        <taxon>metagenomes</taxon>
        <taxon>organismal metagenomes</taxon>
    </lineage>
</organism>
<name>A0A6C0CFB1_9ZZZZ</name>
<protein>
    <submittedName>
        <fullName evidence="1">Uncharacterized protein</fullName>
    </submittedName>
</protein>
<dbReference type="AlphaFoldDB" id="A0A6C0CFB1"/>
<sequence>MKSFAKSVGDKISSRRLIKKVVESFDQKSRQDV</sequence>
<reference evidence="1" key="1">
    <citation type="journal article" date="2020" name="Nature">
        <title>Giant virus diversity and host interactions through global metagenomics.</title>
        <authorList>
            <person name="Schulz F."/>
            <person name="Roux S."/>
            <person name="Paez-Espino D."/>
            <person name="Jungbluth S."/>
            <person name="Walsh D.A."/>
            <person name="Denef V.J."/>
            <person name="McMahon K.D."/>
            <person name="Konstantinidis K.T."/>
            <person name="Eloe-Fadrosh E.A."/>
            <person name="Kyrpides N.C."/>
            <person name="Woyke T."/>
        </authorList>
    </citation>
    <scope>NUCLEOTIDE SEQUENCE</scope>
    <source>
        <strain evidence="1">GVMAG-M-3300021079-18</strain>
    </source>
</reference>
<dbReference type="EMBL" id="MN739412">
    <property type="protein sequence ID" value="QHT03456.1"/>
    <property type="molecule type" value="Genomic_DNA"/>
</dbReference>
<proteinExistence type="predicted"/>